<reference evidence="1 2" key="1">
    <citation type="submission" date="2009-11" db="EMBL/GenBank/DDBJ databases">
        <authorList>
            <person name="Weinstock G."/>
            <person name="Sodergren E."/>
            <person name="Clifton S."/>
            <person name="Fulton L."/>
            <person name="Fulton B."/>
            <person name="Courtney L."/>
            <person name="Fronick C."/>
            <person name="Harrison M."/>
            <person name="Strong C."/>
            <person name="Farmer C."/>
            <person name="Delahaunty K."/>
            <person name="Markovic C."/>
            <person name="Hall O."/>
            <person name="Minx P."/>
            <person name="Tomlinson C."/>
            <person name="Mitreva M."/>
            <person name="Nelson J."/>
            <person name="Hou S."/>
            <person name="Wollam A."/>
            <person name="Pepin K.H."/>
            <person name="Johnson M."/>
            <person name="Bhonagiri V."/>
            <person name="Nash W.E."/>
            <person name="Warren W."/>
            <person name="Chinwalla A."/>
            <person name="Mardis E.R."/>
            <person name="Wilson R.K."/>
        </authorList>
    </citation>
    <scope>NUCLEOTIDE SEQUENCE [LARGE SCALE GENOMIC DNA]</scope>
    <source>
        <strain evidence="1 2">DSM 20093</strain>
    </source>
</reference>
<dbReference type="AlphaFoldDB" id="D1NTG4"/>
<comment type="caution">
    <text evidence="1">The sequence shown here is derived from an EMBL/GenBank/DDBJ whole genome shotgun (WGS) entry which is preliminary data.</text>
</comment>
<accession>D1NTG4</accession>
<evidence type="ECO:0000313" key="2">
    <source>
        <dbReference type="Proteomes" id="UP000003656"/>
    </source>
</evidence>
<gene>
    <name evidence="1" type="ORF">BIFGAL_03122</name>
</gene>
<organism evidence="1 2">
    <name type="scientific">Bifidobacterium gallicum DSM 20093 = LMG 11596</name>
    <dbReference type="NCBI Taxonomy" id="561180"/>
    <lineage>
        <taxon>Bacteria</taxon>
        <taxon>Bacillati</taxon>
        <taxon>Actinomycetota</taxon>
        <taxon>Actinomycetes</taxon>
        <taxon>Bifidobacteriales</taxon>
        <taxon>Bifidobacteriaceae</taxon>
        <taxon>Bifidobacterium</taxon>
    </lineage>
</organism>
<evidence type="ECO:0000313" key="1">
    <source>
        <dbReference type="EMBL" id="EFA23018.1"/>
    </source>
</evidence>
<proteinExistence type="predicted"/>
<protein>
    <submittedName>
        <fullName evidence="1">Uncharacterized protein</fullName>
    </submittedName>
</protein>
<dbReference type="EMBL" id="ABXB03000002">
    <property type="protein sequence ID" value="EFA23018.1"/>
    <property type="molecule type" value="Genomic_DNA"/>
</dbReference>
<name>D1NTG4_9BIFI</name>
<dbReference type="Proteomes" id="UP000003656">
    <property type="component" value="Unassembled WGS sequence"/>
</dbReference>
<sequence>MSLRRTHSFSNFSAFLNQWYCTAAVRGHLEAICTLPQLAALSLRINFTTFTQHFPSYYHAPLPTRRKDMQAPQENNGGGKDFKANYLMLVYHLLVSKKPHSTLSRDAPMKFGNT</sequence>